<evidence type="ECO:0000313" key="10">
    <source>
        <dbReference type="EMBL" id="SUM34810.1"/>
    </source>
</evidence>
<dbReference type="InterPro" id="IPR020846">
    <property type="entry name" value="MFS_dom"/>
</dbReference>
<feature type="transmembrane region" description="Helical" evidence="8">
    <location>
        <begin position="12"/>
        <end position="35"/>
    </location>
</feature>
<gene>
    <name evidence="10" type="primary">norB_5</name>
    <name evidence="10" type="ORF">NCTC12195_04337</name>
</gene>
<comment type="subcellular location">
    <subcellularLocation>
        <location evidence="1">Cell membrane</location>
        <topology evidence="1">Multi-pass membrane protein</topology>
    </subcellularLocation>
</comment>
<protein>
    <recommendedName>
        <fullName evidence="7">Quinolone resistance protein NorB</fullName>
    </recommendedName>
</protein>
<organism evidence="10 11">
    <name type="scientific">Staphylococcus gallinarum</name>
    <dbReference type="NCBI Taxonomy" id="1293"/>
    <lineage>
        <taxon>Bacteria</taxon>
        <taxon>Bacillati</taxon>
        <taxon>Bacillota</taxon>
        <taxon>Bacilli</taxon>
        <taxon>Bacillales</taxon>
        <taxon>Staphylococcaceae</taxon>
        <taxon>Staphylococcus</taxon>
    </lineage>
</organism>
<dbReference type="PROSITE" id="PS50850">
    <property type="entry name" value="MFS"/>
    <property type="match status" value="1"/>
</dbReference>
<evidence type="ECO:0000256" key="7">
    <source>
        <dbReference type="ARBA" id="ARBA00040594"/>
    </source>
</evidence>
<feature type="transmembrane region" description="Helical" evidence="8">
    <location>
        <begin position="163"/>
        <end position="182"/>
    </location>
</feature>
<evidence type="ECO:0000256" key="1">
    <source>
        <dbReference type="ARBA" id="ARBA00004651"/>
    </source>
</evidence>
<dbReference type="CDD" id="cd17321">
    <property type="entry name" value="MFS_MMR_MDR_like"/>
    <property type="match status" value="1"/>
</dbReference>
<dbReference type="PANTHER" id="PTHR42718:SF9">
    <property type="entry name" value="MAJOR FACILITATOR SUPERFAMILY MULTIDRUG TRANSPORTER MFSC"/>
    <property type="match status" value="1"/>
</dbReference>
<reference evidence="10 11" key="1">
    <citation type="submission" date="2018-06" db="EMBL/GenBank/DDBJ databases">
        <authorList>
            <consortium name="Pathogen Informatics"/>
            <person name="Doyle S."/>
        </authorList>
    </citation>
    <scope>NUCLEOTIDE SEQUENCE [LARGE SCALE GENOMIC DNA]</scope>
    <source>
        <strain evidence="10 11">NCTC12195</strain>
    </source>
</reference>
<dbReference type="Pfam" id="PF07690">
    <property type="entry name" value="MFS_1"/>
    <property type="match status" value="1"/>
</dbReference>
<dbReference type="GO" id="GO:0005886">
    <property type="term" value="C:plasma membrane"/>
    <property type="evidence" value="ECO:0007669"/>
    <property type="project" value="UniProtKB-SubCell"/>
</dbReference>
<dbReference type="InterPro" id="IPR011701">
    <property type="entry name" value="MFS"/>
</dbReference>
<feature type="domain" description="Major facilitator superfamily (MFS) profile" evidence="9">
    <location>
        <begin position="13"/>
        <end position="187"/>
    </location>
</feature>
<evidence type="ECO:0000256" key="3">
    <source>
        <dbReference type="ARBA" id="ARBA00022448"/>
    </source>
</evidence>
<dbReference type="GO" id="GO:0022857">
    <property type="term" value="F:transmembrane transporter activity"/>
    <property type="evidence" value="ECO:0007669"/>
    <property type="project" value="InterPro"/>
</dbReference>
<comment type="similarity">
    <text evidence="2">Belongs to the major facilitator superfamily. TCR/Tet family.</text>
</comment>
<evidence type="ECO:0000256" key="2">
    <source>
        <dbReference type="ARBA" id="ARBA00007520"/>
    </source>
</evidence>
<evidence type="ECO:0000256" key="8">
    <source>
        <dbReference type="SAM" id="Phobius"/>
    </source>
</evidence>
<sequence length="187" mass="20229">METSQTFKGDNKLLFGIFLGVITFWLFASSLVNIVPDLESSFDANYGTINVAVSLTSLLCGLFVVGAGGLADRYGRVKMTYIGLILSVIGSLMIIIPGFTSLLVIGRAVQGLSAAFIMPSTLAIINEYYIGRERQRALSYWSIGSWGGTGICSFFGGIMSTFIGWRSIFIISIIVALFSDVLNQTYA</sequence>
<keyword evidence="6 8" id="KW-0472">Membrane</keyword>
<evidence type="ECO:0000256" key="5">
    <source>
        <dbReference type="ARBA" id="ARBA00022989"/>
    </source>
</evidence>
<name>A0A380FM42_STAGA</name>
<proteinExistence type="inferred from homology"/>
<keyword evidence="4 8" id="KW-0812">Transmembrane</keyword>
<keyword evidence="3" id="KW-0813">Transport</keyword>
<dbReference type="Gene3D" id="1.20.1720.10">
    <property type="entry name" value="Multidrug resistance protein D"/>
    <property type="match status" value="1"/>
</dbReference>
<feature type="transmembrane region" description="Helical" evidence="8">
    <location>
        <begin position="47"/>
        <end position="70"/>
    </location>
</feature>
<evidence type="ECO:0000256" key="6">
    <source>
        <dbReference type="ARBA" id="ARBA00023136"/>
    </source>
</evidence>
<evidence type="ECO:0000259" key="9">
    <source>
        <dbReference type="PROSITE" id="PS50850"/>
    </source>
</evidence>
<feature type="transmembrane region" description="Helical" evidence="8">
    <location>
        <begin position="82"/>
        <end position="105"/>
    </location>
</feature>
<accession>A0A380FM42</accession>
<dbReference type="AlphaFoldDB" id="A0A380FM42"/>
<dbReference type="EMBL" id="UHDK01000001">
    <property type="protein sequence ID" value="SUM34810.1"/>
    <property type="molecule type" value="Genomic_DNA"/>
</dbReference>
<dbReference type="InterPro" id="IPR036259">
    <property type="entry name" value="MFS_trans_sf"/>
</dbReference>
<feature type="transmembrane region" description="Helical" evidence="8">
    <location>
        <begin position="111"/>
        <end position="130"/>
    </location>
</feature>
<dbReference type="SUPFAM" id="SSF103473">
    <property type="entry name" value="MFS general substrate transporter"/>
    <property type="match status" value="1"/>
</dbReference>
<evidence type="ECO:0000256" key="4">
    <source>
        <dbReference type="ARBA" id="ARBA00022692"/>
    </source>
</evidence>
<keyword evidence="5 8" id="KW-1133">Transmembrane helix</keyword>
<feature type="transmembrane region" description="Helical" evidence="8">
    <location>
        <begin position="137"/>
        <end position="157"/>
    </location>
</feature>
<dbReference type="Proteomes" id="UP000255277">
    <property type="component" value="Unassembled WGS sequence"/>
</dbReference>
<dbReference type="PANTHER" id="PTHR42718">
    <property type="entry name" value="MAJOR FACILITATOR SUPERFAMILY MULTIDRUG TRANSPORTER MFSC"/>
    <property type="match status" value="1"/>
</dbReference>
<evidence type="ECO:0000313" key="11">
    <source>
        <dbReference type="Proteomes" id="UP000255277"/>
    </source>
</evidence>